<reference evidence="12" key="2">
    <citation type="submission" date="2025-08" db="UniProtKB">
        <authorList>
            <consortium name="RefSeq"/>
        </authorList>
    </citation>
    <scope>IDENTIFICATION</scope>
    <source>
        <tissue evidence="12">Young leaves</tissue>
    </source>
</reference>
<evidence type="ECO:0000256" key="6">
    <source>
        <dbReference type="ARBA" id="ARBA00022840"/>
    </source>
</evidence>
<keyword evidence="4" id="KW-0547">Nucleotide-binding</keyword>
<dbReference type="GO" id="GO:0042742">
    <property type="term" value="P:defense response to bacterium"/>
    <property type="evidence" value="ECO:0007669"/>
    <property type="project" value="UniProtKB-ARBA"/>
</dbReference>
<dbReference type="InterPro" id="IPR002182">
    <property type="entry name" value="NB-ARC"/>
</dbReference>
<protein>
    <submittedName>
        <fullName evidence="12">Disease resistance protein RGA3</fullName>
    </submittedName>
</protein>
<keyword evidence="2" id="KW-0433">Leucine-rich repeat</keyword>
<dbReference type="SUPFAM" id="SSF52058">
    <property type="entry name" value="L domain-like"/>
    <property type="match status" value="1"/>
</dbReference>
<dbReference type="CDD" id="cd14798">
    <property type="entry name" value="RX-CC_like"/>
    <property type="match status" value="1"/>
</dbReference>
<dbReference type="Gene3D" id="1.10.8.430">
    <property type="entry name" value="Helical domain of apoptotic protease-activating factors"/>
    <property type="match status" value="1"/>
</dbReference>
<dbReference type="PANTHER" id="PTHR36766">
    <property type="entry name" value="PLANT BROAD-SPECTRUM MILDEW RESISTANCE PROTEIN RPW8"/>
    <property type="match status" value="1"/>
</dbReference>
<dbReference type="OrthoDB" id="775271at2759"/>
<evidence type="ECO:0000256" key="3">
    <source>
        <dbReference type="ARBA" id="ARBA00022737"/>
    </source>
</evidence>
<name>A0A8B7BUN2_PHODC</name>
<evidence type="ECO:0000313" key="12">
    <source>
        <dbReference type="RefSeq" id="XP_008785786.3"/>
    </source>
</evidence>
<dbReference type="Gene3D" id="1.20.5.4130">
    <property type="match status" value="1"/>
</dbReference>
<dbReference type="Pfam" id="PF23559">
    <property type="entry name" value="WHD_DRP"/>
    <property type="match status" value="1"/>
</dbReference>
<accession>A0A8B7BUN2</accession>
<dbReference type="Pfam" id="PF23598">
    <property type="entry name" value="LRR_14"/>
    <property type="match status" value="1"/>
</dbReference>
<keyword evidence="11" id="KW-1185">Reference proteome</keyword>
<evidence type="ECO:0000259" key="8">
    <source>
        <dbReference type="Pfam" id="PF18052"/>
    </source>
</evidence>
<dbReference type="InterPro" id="IPR041118">
    <property type="entry name" value="Rx_N"/>
</dbReference>
<organism evidence="11 12">
    <name type="scientific">Phoenix dactylifera</name>
    <name type="common">Date palm</name>
    <dbReference type="NCBI Taxonomy" id="42345"/>
    <lineage>
        <taxon>Eukaryota</taxon>
        <taxon>Viridiplantae</taxon>
        <taxon>Streptophyta</taxon>
        <taxon>Embryophyta</taxon>
        <taxon>Tracheophyta</taxon>
        <taxon>Spermatophyta</taxon>
        <taxon>Magnoliopsida</taxon>
        <taxon>Liliopsida</taxon>
        <taxon>Arecaceae</taxon>
        <taxon>Coryphoideae</taxon>
        <taxon>Phoeniceae</taxon>
        <taxon>Phoenix</taxon>
    </lineage>
</organism>
<dbReference type="SMART" id="SM00369">
    <property type="entry name" value="LRR_TYP"/>
    <property type="match status" value="3"/>
</dbReference>
<dbReference type="Gene3D" id="3.80.10.10">
    <property type="entry name" value="Ribonuclease Inhibitor"/>
    <property type="match status" value="2"/>
</dbReference>
<sequence length="1080" mass="121933">MAMILDAFVARYMKKLADFVEGEVSVMLGVKDELQKLQRRLERMRGFLEQAERKRHEDTNISNWVRELKDIMYDADDIIDLCIIEGGKLLESQQPVSAVCHPFPLFSCFGCMKFRYEIGDKIRDLNKRLKEIAEDRSILPKLENPNQDVQESGVNPRRTFPIEDSSDIVGTQIAEATQSLVESLVQGDKKKFWILGIVGMGGIGKTTLASIIYNDERIKENFSIRVWVCVSKNFSEAKLLQEIIRSAGGNYGQAETKAELIPILSSILSRRFIVVLDDIWEAKVWEDLLRYPFESAADGGRIVITTRDISVFGNMSVLVHHVDKMGRADGWALLCKKVFRDDEKEETINLKEIGMKIVDKCDGLPLAIKTIAGVLRSKKSSIAWNNVLISDAWSMNQLQTELHGALFLSYEDLSPHLKQCFLFCSLYPEDFPMHRDDLVRYWLAEGFVKSQGDVLLEDSAEDYYKELICRNLLQPDYEYVDQSFCTMHDLLRSLALFLIGDESTFVGDGKTCTTNPLTKLRRLSISNVGERLEIPDAVKQQKCLRTLIVWNNPRTKIVEQELGRLVQLRVLDLTDTGLESLPDSVGNLLHLRHLDLDRTNVKILPESIGRLQNLQTLKLLGCKSFHMLPKAITSLCNLRCLHLTGTPLSHLPKGTGKLTHLNDLRGFVVGDDGGKQDPGCDLEKLQSLSQLRVLRIDRLERSQAGASALANTCFLRRLFLHWQPPEAGNNQPRCGEDAIQNANKICNNLSPPSSLGELTFDNFFGSGFPGWLMSPSFPHLSFLVLTNCKSCPQLPPLGLLPQLNYLRISGADAIVTIGPEFLGRRASAITAFPRLEYLQLCHMRNWKEWSLGVAEEVGDEIRGASKLLPHLKALHLEDCPELIALPEGLAHATNLHKLGILGAHNLREIKNLPSLTDMLHIESNLRLERISNFPSLKSLQIINSPRLQHVETLDKLQYLNLKHPSAVQGTSEIPSLECLADVSSNLDRQTEQLPQWLLNLLGEDQNAPTAVQNLKKFRLKCSSLLFESFLMDQPNRPIIQWIPEVWIEELDGPSWIRYTKGTPSTFQINRQPEEFASGLS</sequence>
<dbReference type="GO" id="GO:0009626">
    <property type="term" value="P:plant-type hypersensitive response"/>
    <property type="evidence" value="ECO:0007669"/>
    <property type="project" value="UniProtKB-ARBA"/>
</dbReference>
<feature type="domain" description="Disease resistance R13L4/SHOC-2-like LRR" evidence="10">
    <location>
        <begin position="568"/>
        <end position="841"/>
    </location>
</feature>
<dbReference type="InterPro" id="IPR027417">
    <property type="entry name" value="P-loop_NTPase"/>
</dbReference>
<comment type="similarity">
    <text evidence="1">Belongs to the disease resistance NB-LRR family.</text>
</comment>
<dbReference type="Proteomes" id="UP000228380">
    <property type="component" value="Chromosome 1"/>
</dbReference>
<keyword evidence="3" id="KW-0677">Repeat</keyword>
<dbReference type="FunFam" id="1.10.10.10:FF:000322">
    <property type="entry name" value="Probable disease resistance protein At1g63360"/>
    <property type="match status" value="1"/>
</dbReference>
<gene>
    <name evidence="12" type="primary">LOC103704328</name>
</gene>
<dbReference type="InterPro" id="IPR032675">
    <property type="entry name" value="LRR_dom_sf"/>
</dbReference>
<dbReference type="GO" id="GO:0005524">
    <property type="term" value="F:ATP binding"/>
    <property type="evidence" value="ECO:0007669"/>
    <property type="project" value="UniProtKB-KW"/>
</dbReference>
<dbReference type="GeneID" id="103704328"/>
<evidence type="ECO:0000313" key="11">
    <source>
        <dbReference type="Proteomes" id="UP000228380"/>
    </source>
</evidence>
<dbReference type="GO" id="GO:0002758">
    <property type="term" value="P:innate immune response-activating signaling pathway"/>
    <property type="evidence" value="ECO:0007669"/>
    <property type="project" value="UniProtKB-ARBA"/>
</dbReference>
<dbReference type="InterPro" id="IPR003591">
    <property type="entry name" value="Leu-rich_rpt_typical-subtyp"/>
</dbReference>
<dbReference type="PANTHER" id="PTHR36766:SF70">
    <property type="entry name" value="DISEASE RESISTANCE PROTEIN RGA4"/>
    <property type="match status" value="1"/>
</dbReference>
<evidence type="ECO:0000256" key="5">
    <source>
        <dbReference type="ARBA" id="ARBA00022821"/>
    </source>
</evidence>
<dbReference type="InterPro" id="IPR036388">
    <property type="entry name" value="WH-like_DNA-bd_sf"/>
</dbReference>
<dbReference type="InterPro" id="IPR055414">
    <property type="entry name" value="LRR_R13L4/SHOC2-like"/>
</dbReference>
<proteinExistence type="inferred from homology"/>
<dbReference type="Gene3D" id="1.10.10.10">
    <property type="entry name" value="Winged helix-like DNA-binding domain superfamily/Winged helix DNA-binding domain"/>
    <property type="match status" value="1"/>
</dbReference>
<evidence type="ECO:0000256" key="2">
    <source>
        <dbReference type="ARBA" id="ARBA00022614"/>
    </source>
</evidence>
<dbReference type="FunFam" id="3.40.50.300:FF:001091">
    <property type="entry name" value="Probable disease resistance protein At1g61300"/>
    <property type="match status" value="1"/>
</dbReference>
<dbReference type="InterPro" id="IPR058922">
    <property type="entry name" value="WHD_DRP"/>
</dbReference>
<feature type="domain" description="Disease resistance protein winged helix" evidence="9">
    <location>
        <begin position="426"/>
        <end position="495"/>
    </location>
</feature>
<keyword evidence="6" id="KW-0067">ATP-binding</keyword>
<dbReference type="Pfam" id="PF00931">
    <property type="entry name" value="NB-ARC"/>
    <property type="match status" value="1"/>
</dbReference>
<dbReference type="KEGG" id="pda:103704328"/>
<dbReference type="Pfam" id="PF18052">
    <property type="entry name" value="Rx_N"/>
    <property type="match status" value="1"/>
</dbReference>
<dbReference type="PRINTS" id="PR00364">
    <property type="entry name" value="DISEASERSIST"/>
</dbReference>
<keyword evidence="5" id="KW-0611">Plant defense</keyword>
<dbReference type="InterPro" id="IPR042197">
    <property type="entry name" value="Apaf_helical"/>
</dbReference>
<feature type="domain" description="NB-ARC" evidence="7">
    <location>
        <begin position="178"/>
        <end position="342"/>
    </location>
</feature>
<dbReference type="Gene3D" id="3.40.50.300">
    <property type="entry name" value="P-loop containing nucleotide triphosphate hydrolases"/>
    <property type="match status" value="1"/>
</dbReference>
<feature type="domain" description="Disease resistance N-terminal" evidence="8">
    <location>
        <begin position="9"/>
        <end position="90"/>
    </location>
</feature>
<dbReference type="RefSeq" id="XP_008785786.3">
    <property type="nucleotide sequence ID" value="XM_008787564.4"/>
</dbReference>
<evidence type="ECO:0000256" key="1">
    <source>
        <dbReference type="ARBA" id="ARBA00008894"/>
    </source>
</evidence>
<reference evidence="11" key="1">
    <citation type="journal article" date="2019" name="Nat. Commun.">
        <title>Genome-wide association mapping of date palm fruit traits.</title>
        <authorList>
            <person name="Hazzouri K.M."/>
            <person name="Gros-Balthazard M."/>
            <person name="Flowers J.M."/>
            <person name="Copetti D."/>
            <person name="Lemansour A."/>
            <person name="Lebrun M."/>
            <person name="Masmoudi K."/>
            <person name="Ferrand S."/>
            <person name="Dhar M.I."/>
            <person name="Fresquez Z.A."/>
            <person name="Rosas U."/>
            <person name="Zhang J."/>
            <person name="Talag J."/>
            <person name="Lee S."/>
            <person name="Kudrna D."/>
            <person name="Powell R.F."/>
            <person name="Leitch I.J."/>
            <person name="Krueger R.R."/>
            <person name="Wing R.A."/>
            <person name="Amiri K.M.A."/>
            <person name="Purugganan M.D."/>
        </authorList>
    </citation>
    <scope>NUCLEOTIDE SEQUENCE [LARGE SCALE GENOMIC DNA]</scope>
    <source>
        <strain evidence="11">cv. Khalas</strain>
    </source>
</reference>
<dbReference type="AlphaFoldDB" id="A0A8B7BUN2"/>
<evidence type="ECO:0000259" key="7">
    <source>
        <dbReference type="Pfam" id="PF00931"/>
    </source>
</evidence>
<evidence type="ECO:0000259" key="10">
    <source>
        <dbReference type="Pfam" id="PF23598"/>
    </source>
</evidence>
<dbReference type="InterPro" id="IPR038005">
    <property type="entry name" value="RX-like_CC"/>
</dbReference>
<dbReference type="SUPFAM" id="SSF52540">
    <property type="entry name" value="P-loop containing nucleoside triphosphate hydrolases"/>
    <property type="match status" value="1"/>
</dbReference>
<evidence type="ECO:0000259" key="9">
    <source>
        <dbReference type="Pfam" id="PF23559"/>
    </source>
</evidence>
<evidence type="ECO:0000256" key="4">
    <source>
        <dbReference type="ARBA" id="ARBA00022741"/>
    </source>
</evidence>
<dbReference type="GO" id="GO:0043531">
    <property type="term" value="F:ADP binding"/>
    <property type="evidence" value="ECO:0007669"/>
    <property type="project" value="InterPro"/>
</dbReference>